<dbReference type="CDD" id="cd03751">
    <property type="entry name" value="proteasome_alpha_type_3"/>
    <property type="match status" value="1"/>
</dbReference>
<sequence>MSSIGTGYDLSASQFSPDGRVFQVEYAQKAIENSGTSIGLRGTDGVVFAVEKLVTSKLYEPGANRRLFNIDKHIGMAIGGLLADARQIVERARHEASNYRGEYKGDVPLKHLADNVAMYMHAHTLYSAVRPFGCGVIMGTYDQQNGPSMYMIDPSGVYHGYYGCALGKAKQAAKTEMEKINFKDMPCSQLIKEAAKIIYVVHDEVKDKAFELELSWVGKDTNGRHERVPDSIFKEAEAFAKTALEEDSDSDIDES</sequence>
<dbReference type="GO" id="GO:0005634">
    <property type="term" value="C:nucleus"/>
    <property type="evidence" value="ECO:0007669"/>
    <property type="project" value="UniProtKB-SubCell"/>
</dbReference>
<dbReference type="Gene3D" id="3.60.20.10">
    <property type="entry name" value="Glutamine Phosphoribosylpyrophosphate, subunit 1, domain 1"/>
    <property type="match status" value="1"/>
</dbReference>
<dbReference type="OrthoDB" id="40134at2759"/>
<dbReference type="InterPro" id="IPR000426">
    <property type="entry name" value="Proteasome_asu_N"/>
</dbReference>
<dbReference type="AlphaFoldDB" id="A0A226EQY9"/>
<dbReference type="Proteomes" id="UP000198287">
    <property type="component" value="Unassembled WGS sequence"/>
</dbReference>
<evidence type="ECO:0000313" key="9">
    <source>
        <dbReference type="Proteomes" id="UP000198287"/>
    </source>
</evidence>
<evidence type="ECO:0000256" key="1">
    <source>
        <dbReference type="ARBA" id="ARBA00002000"/>
    </source>
</evidence>
<comment type="similarity">
    <text evidence="5 6">Belongs to the peptidase T1A family.</text>
</comment>
<evidence type="ECO:0000256" key="5">
    <source>
        <dbReference type="PROSITE-ProRule" id="PRU00808"/>
    </source>
</evidence>
<evidence type="ECO:0000256" key="3">
    <source>
        <dbReference type="ARBA" id="ARBA00022942"/>
    </source>
</evidence>
<keyword evidence="4 6" id="KW-0539">Nucleus</keyword>
<reference evidence="8 9" key="1">
    <citation type="submission" date="2015-12" db="EMBL/GenBank/DDBJ databases">
        <title>The genome of Folsomia candida.</title>
        <authorList>
            <person name="Faddeeva A."/>
            <person name="Derks M.F."/>
            <person name="Anvar Y."/>
            <person name="Smit S."/>
            <person name="Van Straalen N."/>
            <person name="Roelofs D."/>
        </authorList>
    </citation>
    <scope>NUCLEOTIDE SEQUENCE [LARGE SCALE GENOMIC DNA]</scope>
    <source>
        <strain evidence="8 9">VU population</strain>
        <tissue evidence="8">Whole body</tissue>
    </source>
</reference>
<dbReference type="PANTHER" id="PTHR11599">
    <property type="entry name" value="PROTEASOME SUBUNIT ALPHA/BETA"/>
    <property type="match status" value="1"/>
</dbReference>
<dbReference type="Pfam" id="PF00227">
    <property type="entry name" value="Proteasome"/>
    <property type="match status" value="1"/>
</dbReference>
<comment type="caution">
    <text evidence="8">The sequence shown here is derived from an EMBL/GenBank/DDBJ whole genome shotgun (WGS) entry which is preliminary data.</text>
</comment>
<dbReference type="GO" id="GO:0005737">
    <property type="term" value="C:cytoplasm"/>
    <property type="evidence" value="ECO:0007669"/>
    <property type="project" value="UniProtKB-SubCell"/>
</dbReference>
<dbReference type="GO" id="GO:0019773">
    <property type="term" value="C:proteasome core complex, alpha-subunit complex"/>
    <property type="evidence" value="ECO:0007669"/>
    <property type="project" value="UniProtKB-UniRule"/>
</dbReference>
<evidence type="ECO:0000256" key="6">
    <source>
        <dbReference type="RuleBase" id="RU000551"/>
    </source>
</evidence>
<dbReference type="FunFam" id="3.60.20.10:FF:000007">
    <property type="entry name" value="Proteasome subunit alpha type"/>
    <property type="match status" value="1"/>
</dbReference>
<dbReference type="OMA" id="RVSMYMH"/>
<dbReference type="STRING" id="158441.A0A226EQY9"/>
<dbReference type="Pfam" id="PF10584">
    <property type="entry name" value="Proteasome_A_N"/>
    <property type="match status" value="1"/>
</dbReference>
<dbReference type="GO" id="GO:0006511">
    <property type="term" value="P:ubiquitin-dependent protein catabolic process"/>
    <property type="evidence" value="ECO:0007669"/>
    <property type="project" value="InterPro"/>
</dbReference>
<dbReference type="InterPro" id="IPR023332">
    <property type="entry name" value="Proteasome_alpha-type"/>
</dbReference>
<comment type="subcellular location">
    <subcellularLocation>
        <location evidence="6">Cytoplasm</location>
    </subcellularLocation>
    <subcellularLocation>
        <location evidence="6">Nucleus</location>
    </subcellularLocation>
</comment>
<comment type="function">
    <text evidence="1">The proteasome is a multicatalytic proteinase complex which is characterized by its ability to cleave peptides with Arg, Phe, Tyr, Leu, and Glu adjacent to the leaving group at neutral or slightly basic pH. The proteasome has an ATP-dependent proteolytic activity.</text>
</comment>
<protein>
    <recommendedName>
        <fullName evidence="6">Proteasome subunit alpha type</fullName>
    </recommendedName>
</protein>
<keyword evidence="2 6" id="KW-0963">Cytoplasm</keyword>
<gene>
    <name evidence="8" type="ORF">Fcan01_05691</name>
</gene>
<dbReference type="InterPro" id="IPR001353">
    <property type="entry name" value="Proteasome_sua/b"/>
</dbReference>
<dbReference type="SMART" id="SM00948">
    <property type="entry name" value="Proteasome_A_N"/>
    <property type="match status" value="1"/>
</dbReference>
<comment type="subunit">
    <text evidence="6">The 20S proteasome core is composed of 28 subunits that are arranged in four stacked rings, resulting in a barrel-shaped structure. The two end rings are each formed by seven alpha subunits, and the two central rings are each formed by seven beta subunits.</text>
</comment>
<name>A0A226EQY9_FOLCA</name>
<keyword evidence="9" id="KW-1185">Reference proteome</keyword>
<dbReference type="PROSITE" id="PS51475">
    <property type="entry name" value="PROTEASOME_ALPHA_2"/>
    <property type="match status" value="1"/>
</dbReference>
<feature type="domain" description="Proteasome alpha-type subunits" evidence="7">
    <location>
        <begin position="8"/>
        <end position="30"/>
    </location>
</feature>
<dbReference type="EMBL" id="LNIX01000002">
    <property type="protein sequence ID" value="OXA60042.1"/>
    <property type="molecule type" value="Genomic_DNA"/>
</dbReference>
<evidence type="ECO:0000313" key="8">
    <source>
        <dbReference type="EMBL" id="OXA60042.1"/>
    </source>
</evidence>
<dbReference type="PROSITE" id="PS00388">
    <property type="entry name" value="PROTEASOME_ALPHA_1"/>
    <property type="match status" value="1"/>
</dbReference>
<dbReference type="SUPFAM" id="SSF56235">
    <property type="entry name" value="N-terminal nucleophile aminohydrolases (Ntn hydrolases)"/>
    <property type="match status" value="1"/>
</dbReference>
<proteinExistence type="inferred from homology"/>
<evidence type="ECO:0000256" key="4">
    <source>
        <dbReference type="ARBA" id="ARBA00023242"/>
    </source>
</evidence>
<organism evidence="8 9">
    <name type="scientific">Folsomia candida</name>
    <name type="common">Springtail</name>
    <dbReference type="NCBI Taxonomy" id="158441"/>
    <lineage>
        <taxon>Eukaryota</taxon>
        <taxon>Metazoa</taxon>
        <taxon>Ecdysozoa</taxon>
        <taxon>Arthropoda</taxon>
        <taxon>Hexapoda</taxon>
        <taxon>Collembola</taxon>
        <taxon>Entomobryomorpha</taxon>
        <taxon>Isotomoidea</taxon>
        <taxon>Isotomidae</taxon>
        <taxon>Proisotominae</taxon>
        <taxon>Folsomia</taxon>
    </lineage>
</organism>
<dbReference type="InterPro" id="IPR050115">
    <property type="entry name" value="Proteasome_alpha"/>
</dbReference>
<evidence type="ECO:0000259" key="7">
    <source>
        <dbReference type="PROSITE" id="PS00388"/>
    </source>
</evidence>
<evidence type="ECO:0000256" key="2">
    <source>
        <dbReference type="ARBA" id="ARBA00022490"/>
    </source>
</evidence>
<keyword evidence="3 5" id="KW-0647">Proteasome</keyword>
<dbReference type="InterPro" id="IPR029055">
    <property type="entry name" value="Ntn_hydrolases_N"/>
</dbReference>
<accession>A0A226EQY9</accession>